<dbReference type="Proteomes" id="UP000064243">
    <property type="component" value="Unassembled WGS sequence"/>
</dbReference>
<dbReference type="Gene3D" id="3.40.50.12780">
    <property type="entry name" value="N-terminal domain of ligase-like"/>
    <property type="match status" value="1"/>
</dbReference>
<protein>
    <submittedName>
        <fullName evidence="1">Uncharacterized protein</fullName>
    </submittedName>
</protein>
<reference evidence="1 2" key="1">
    <citation type="journal article" date="2015" name="Appl. Environ. Microbiol.">
        <title>Aerobic and Anaerobic Thiosulfate Oxidation by a Cold-Adapted, Subglacial Chemoautotroph.</title>
        <authorList>
            <person name="Harrold Z.R."/>
            <person name="Skidmore M.L."/>
            <person name="Hamilton T.L."/>
            <person name="Desch L."/>
            <person name="Amada K."/>
            <person name="van Gelder W."/>
            <person name="Glover K."/>
            <person name="Roden E.E."/>
            <person name="Boyd E.S."/>
        </authorList>
    </citation>
    <scope>NUCLEOTIDE SEQUENCE [LARGE SCALE GENOMIC DNA]</scope>
    <source>
        <strain evidence="1 2">RG</strain>
    </source>
</reference>
<dbReference type="PANTHER" id="PTHR36932:SF1">
    <property type="entry name" value="CAPSULAR POLYSACCHARIDE BIOSYNTHESIS PROTEIN"/>
    <property type="match status" value="1"/>
</dbReference>
<comment type="caution">
    <text evidence="1">The sequence shown here is derived from an EMBL/GenBank/DDBJ whole genome shotgun (WGS) entry which is preliminary data.</text>
</comment>
<dbReference type="PANTHER" id="PTHR36932">
    <property type="entry name" value="CAPSULAR POLYSACCHARIDE BIOSYNTHESIS PROTEIN"/>
    <property type="match status" value="1"/>
</dbReference>
<dbReference type="InterPro" id="IPR053158">
    <property type="entry name" value="CapK_Type1_Caps_Biosynth"/>
</dbReference>
<evidence type="ECO:0000313" key="2">
    <source>
        <dbReference type="Proteomes" id="UP000064243"/>
    </source>
</evidence>
<name>A0A125BBU1_THIDE</name>
<dbReference type="InterPro" id="IPR042099">
    <property type="entry name" value="ANL_N_sf"/>
</dbReference>
<dbReference type="PATRIC" id="fig|36861.3.peg.2805"/>
<dbReference type="SUPFAM" id="SSF56801">
    <property type="entry name" value="Acetyl-CoA synthetase-like"/>
    <property type="match status" value="1"/>
</dbReference>
<keyword evidence="2" id="KW-1185">Reference proteome</keyword>
<dbReference type="EMBL" id="LDUG01000048">
    <property type="protein sequence ID" value="KVW93409.1"/>
    <property type="molecule type" value="Genomic_DNA"/>
</dbReference>
<dbReference type="AlphaFoldDB" id="A0A125BBU1"/>
<dbReference type="OrthoDB" id="580775at2"/>
<accession>A0A125BBU1</accession>
<dbReference type="RefSeq" id="WP_059758523.1">
    <property type="nucleotide sequence ID" value="NZ_LDUG01000048.1"/>
</dbReference>
<sequence length="437" mass="49683">MIARLRHWLHRRRHPLRYAHLGPLLHTQALRRDELLAKQQRDLADIVEFAAAHTPYYAETLAPLLQGSRFDPNALPILKKNDVIRRLNDLLADTADRSHAKVGHTGGSTGKPLAFWYDNAKHELMRAGMMRSYRLSGWRPGQKILNFWGARQDVAPDGVFGAQLGDLIAAEHTISAFEYTEEKLVEWARFIQRYRPVLLQGYASVLAEIAHAVIENRLAMPKTLLGVYSTAEVLTDEQRQRMQQAFGCKVFNQYGSREIPNIACECRLGRMHVFTDMVYLESVPLENENRLLVTSLTNRLMPMIRYDIGDSGRLLDGACGCGLPFPLMEMDLCRQNDLVRTPSGKTVHPSYFNRLLYGQTQIRQYQWVQRDLDQLELNLVTPQPLGSETLASLEASIRRDVDVLTALKVNYLDDIPRTVSGKHRFVIGLGAAHPGHR</sequence>
<gene>
    <name evidence="1" type="ORF">ABW22_14910</name>
</gene>
<organism evidence="1 2">
    <name type="scientific">Thiobacillus denitrificans</name>
    <dbReference type="NCBI Taxonomy" id="36861"/>
    <lineage>
        <taxon>Bacteria</taxon>
        <taxon>Pseudomonadati</taxon>
        <taxon>Pseudomonadota</taxon>
        <taxon>Betaproteobacteria</taxon>
        <taxon>Nitrosomonadales</taxon>
        <taxon>Thiobacillaceae</taxon>
        <taxon>Thiobacillus</taxon>
    </lineage>
</organism>
<proteinExistence type="predicted"/>
<evidence type="ECO:0000313" key="1">
    <source>
        <dbReference type="EMBL" id="KVW93409.1"/>
    </source>
</evidence>